<evidence type="ECO:0000256" key="1">
    <source>
        <dbReference type="ARBA" id="ARBA00004123"/>
    </source>
</evidence>
<feature type="region of interest" description="Disordered" evidence="17">
    <location>
        <begin position="927"/>
        <end position="951"/>
    </location>
</feature>
<dbReference type="Pfam" id="PF11764">
    <property type="entry name" value="N-SET"/>
    <property type="match status" value="1"/>
</dbReference>
<reference evidence="21" key="2">
    <citation type="journal article" date="2018" name="Nat. Commun.">
        <title>Extreme sensitivity to ultraviolet light in the fungal pathogen causing white-nose syndrome of bats.</title>
        <authorList>
            <person name="Palmer J.M."/>
            <person name="Drees K.P."/>
            <person name="Foster J.T."/>
            <person name="Lindner D.L."/>
        </authorList>
    </citation>
    <scope>NUCLEOTIDE SEQUENCE [LARGE SCALE GENOMIC DNA]</scope>
    <source>
        <strain evidence="21">UAMH 10579</strain>
    </source>
</reference>
<evidence type="ECO:0000313" key="20">
    <source>
        <dbReference type="EMBL" id="OBT98440.1"/>
    </source>
</evidence>
<dbReference type="SUPFAM" id="SSF54928">
    <property type="entry name" value="RNA-binding domain, RBD"/>
    <property type="match status" value="1"/>
</dbReference>
<evidence type="ECO:0000256" key="12">
    <source>
        <dbReference type="ARBA" id="ARBA00044515"/>
    </source>
</evidence>
<dbReference type="InterPro" id="IPR035979">
    <property type="entry name" value="RBD_domain_sf"/>
</dbReference>
<name>A0A1B8GRL5_9PEZI</name>
<dbReference type="Gene3D" id="2.170.270.10">
    <property type="entry name" value="SET domain"/>
    <property type="match status" value="1"/>
</dbReference>
<keyword evidence="21" id="KW-1185">Reference proteome</keyword>
<dbReference type="Pfam" id="PF11767">
    <property type="entry name" value="SET_assoc"/>
    <property type="match status" value="1"/>
</dbReference>
<evidence type="ECO:0000313" key="21">
    <source>
        <dbReference type="Proteomes" id="UP000091956"/>
    </source>
</evidence>
<dbReference type="InterPro" id="IPR044570">
    <property type="entry name" value="Set1-like"/>
</dbReference>
<feature type="compositionally biased region" description="Basic and acidic residues" evidence="17">
    <location>
        <begin position="44"/>
        <end position="60"/>
    </location>
</feature>
<dbReference type="STRING" id="342668.A0A1B8GRL5"/>
<comment type="function">
    <text evidence="11">Catalytic component of the COMPASS (Set1C) complex that specifically mono-, di- and trimethylates histone H3 to form H3K4me1/2/3. Binds RNAs which might negatively affect its histone methyltransferase activity. COMPASS recognizes ubiquitinated H2B on one face of the nucleosome which stimulates the methylation of H3 on the opposing face.</text>
</comment>
<evidence type="ECO:0000256" key="13">
    <source>
        <dbReference type="ARBA" id="ARBA00047571"/>
    </source>
</evidence>
<feature type="compositionally biased region" description="Basic residues" evidence="17">
    <location>
        <begin position="727"/>
        <end position="736"/>
    </location>
</feature>
<evidence type="ECO:0000256" key="6">
    <source>
        <dbReference type="ARBA" id="ARBA00022603"/>
    </source>
</evidence>
<dbReference type="GO" id="GO:0005694">
    <property type="term" value="C:chromosome"/>
    <property type="evidence" value="ECO:0007669"/>
    <property type="project" value="UniProtKB-SubCell"/>
</dbReference>
<dbReference type="EC" id="2.1.1.354" evidence="3 16"/>
<feature type="domain" description="SET" evidence="18">
    <location>
        <begin position="1161"/>
        <end position="1278"/>
    </location>
</feature>
<feature type="region of interest" description="Disordered" evidence="17">
    <location>
        <begin position="132"/>
        <end position="235"/>
    </location>
</feature>
<dbReference type="PANTHER" id="PTHR45814:SF2">
    <property type="entry name" value="HISTONE-LYSINE N-METHYLTRANSFERASE SETD1"/>
    <property type="match status" value="1"/>
</dbReference>
<dbReference type="PANTHER" id="PTHR45814">
    <property type="entry name" value="HISTONE-LYSINE N-METHYLTRANSFERASE SETD1"/>
    <property type="match status" value="1"/>
</dbReference>
<gene>
    <name evidence="20" type="primary">SET1</name>
    <name evidence="20" type="ORF">VE01_03222</name>
</gene>
<evidence type="ECO:0000256" key="11">
    <source>
        <dbReference type="ARBA" id="ARBA00044492"/>
    </source>
</evidence>
<feature type="domain" description="Post-SET" evidence="19">
    <location>
        <begin position="1287"/>
        <end position="1303"/>
    </location>
</feature>
<evidence type="ECO:0000256" key="7">
    <source>
        <dbReference type="ARBA" id="ARBA00022679"/>
    </source>
</evidence>
<evidence type="ECO:0000256" key="16">
    <source>
        <dbReference type="PIRNR" id="PIRNR037104"/>
    </source>
</evidence>
<dbReference type="GO" id="GO:0032259">
    <property type="term" value="P:methylation"/>
    <property type="evidence" value="ECO:0007669"/>
    <property type="project" value="UniProtKB-KW"/>
</dbReference>
<keyword evidence="8 16" id="KW-0949">S-adenosyl-L-methionine</keyword>
<comment type="catalytic activity">
    <reaction evidence="15">
        <text>N(6),N(6)-dimethyl-L-lysyl(4)-[histone H3] + S-adenosyl-L-methionine = N(6),N(6),N(6)-trimethyl-L-lysyl(4)-[histone H3] + S-adenosyl-L-homocysteine + H(+)</text>
        <dbReference type="Rhea" id="RHEA:60272"/>
        <dbReference type="Rhea" id="RHEA-COMP:15537"/>
        <dbReference type="Rhea" id="RHEA-COMP:15540"/>
        <dbReference type="ChEBI" id="CHEBI:15378"/>
        <dbReference type="ChEBI" id="CHEBI:57856"/>
        <dbReference type="ChEBI" id="CHEBI:59789"/>
        <dbReference type="ChEBI" id="CHEBI:61961"/>
        <dbReference type="ChEBI" id="CHEBI:61976"/>
    </reaction>
</comment>
<evidence type="ECO:0000259" key="19">
    <source>
        <dbReference type="PROSITE" id="PS50868"/>
    </source>
</evidence>
<dbReference type="InterPro" id="IPR017111">
    <property type="entry name" value="Set1_fungi"/>
</dbReference>
<keyword evidence="5 16" id="KW-0158">Chromosome</keyword>
<proteinExistence type="predicted"/>
<evidence type="ECO:0000256" key="2">
    <source>
        <dbReference type="ARBA" id="ARBA00004286"/>
    </source>
</evidence>
<evidence type="ECO:0000256" key="8">
    <source>
        <dbReference type="ARBA" id="ARBA00022691"/>
    </source>
</evidence>
<dbReference type="GO" id="GO:0003676">
    <property type="term" value="F:nucleic acid binding"/>
    <property type="evidence" value="ECO:0007669"/>
    <property type="project" value="InterPro"/>
</dbReference>
<dbReference type="InterPro" id="IPR046341">
    <property type="entry name" value="SET_dom_sf"/>
</dbReference>
<dbReference type="EMBL" id="KV460217">
    <property type="protein sequence ID" value="OBT98440.1"/>
    <property type="molecule type" value="Genomic_DNA"/>
</dbReference>
<feature type="region of interest" description="Disordered" evidence="17">
    <location>
        <begin position="726"/>
        <end position="834"/>
    </location>
</feature>
<sequence length="1303" mass="144499">MSRASTAGFSDFFPSAPRAAKNRAKERERAKSKPLDSPLLEPVNADRDAHIPSRSRDESGRGSISGAAGEEGARDTNILAPTDEGELQQGDLLNCVRSTSSHTSTASSVFSTTAQNTGAAAASNLISLTPLTNDDSSPIGQVASPRGHKAGLKTPSSLEHVESSSSKHVLQDTPPPTQDMAEPQRAQVRDRDKPKGQKCVFDPQLDKSGIKPKPKVKYKDISWEDDAPPEDPRLLGGDRKIDIDYTMHAKARLRHEPMLLRPYHYDPKISVGPGPPTQVMVTGFDPLMPLQLVLNVFASYGQIQESSNKMHPETGTPLGIATFRYADSDKSGRKMSAINAAKQAVRKGNGEKVGGGNVKVEFDRDGVRSKRLVTKVVADQKKKALKPVASKPQAEVKGGDGEKTFGPPPTAPKGPASSFAARPPPRGPGHAPAFVPRPPRDSELIELTPIKPQIKTQPYIFVGHDSVPVLGSSVKHMKNKLNTFELENLRLDKTGYFILFPDSVKGRLDAQRCLRQANGTSLFTYTMVMEIFIFGTDGKNEDHKPHAEWGTGQIAPADPEPTRSSYRRHPSPSRRVESHRERDDAAQRKRDDEIDLEEEKRQRAKNFDPAKEATDVVVRELTEKLIKDLKIRVAAPALYSYLDPDNHVAKRRRLNIADPADSKPPPAFLDDDDEDTTPVGTPNSRAEIVDKRLLKAGKLDITALPRIRKAQGRVSKKAVLLAEARAKEKKRGKLRKRETVIQPGRHPHRLHDFHTDRDDWDEDNEDRTSARDTEEPESRPRSRVSSDDEDEQSEDDSFLPRSKLRESHEALVDFDDSMTEASVAASDSAPTKKRKLVLKADKVTKRQKKSGDAIFEVSAHKISSEDPSADDIAMTDGDETPLLDENSETPLPDAAAALLKKKGLKPIKKRKTKKQLFEEREALKKQQEELEELVEEEDEEEAVDSDADADSDIDVIYEVDPVVDIDLEWGTPTEVPLSTVNDDPKLVLDLAGLKHLALDDEDEEALRSALGDGPKAEIGSAPTWAWQQMETRAAKAGGYRGAITSPLSINGYYVPNETGAARTEGTTKILNSEKSKYLPHRIKVQRDREERQARAKRDGKEDPSEDAEATQASADKLVSKDSSRANRVNNRRFVADLNDQKKTLGSEADALRFNQLKKRKKPVKFARSAIHNWGLYAMENIAMNDMIIEYVGEKLRQSVADLRERIYLKSGIGSSYLFRIDENTVVDATKRGGIARFINHSCMPNCTAKIIKVEGTRRIVIYALRDIKLNEELTYDYKFEREIGSDDRIPCLCGTVACKGFLN</sequence>
<dbReference type="PROSITE" id="PS50280">
    <property type="entry name" value="SET"/>
    <property type="match status" value="1"/>
</dbReference>
<dbReference type="InterPro" id="IPR012677">
    <property type="entry name" value="Nucleotide-bd_a/b_plait_sf"/>
</dbReference>
<keyword evidence="6 16" id="KW-0489">Methyltransferase</keyword>
<dbReference type="SMART" id="SM00508">
    <property type="entry name" value="PostSET"/>
    <property type="match status" value="1"/>
</dbReference>
<dbReference type="GO" id="GO:0140999">
    <property type="term" value="F:histone H3K4 trimethyltransferase activity"/>
    <property type="evidence" value="ECO:0007669"/>
    <property type="project" value="UniProtKB-EC"/>
</dbReference>
<keyword evidence="9 16" id="KW-0156">Chromatin regulator</keyword>
<comment type="subunit">
    <text evidence="12">Component of the Set1C/COMPASS complex.</text>
</comment>
<evidence type="ECO:0000256" key="14">
    <source>
        <dbReference type="ARBA" id="ARBA00047583"/>
    </source>
</evidence>
<feature type="compositionally biased region" description="Acidic residues" evidence="17">
    <location>
        <begin position="929"/>
        <end position="951"/>
    </location>
</feature>
<feature type="compositionally biased region" description="Low complexity" evidence="17">
    <location>
        <begin position="98"/>
        <end position="109"/>
    </location>
</feature>
<feature type="compositionally biased region" description="Basic and acidic residues" evidence="17">
    <location>
        <begin position="23"/>
        <end position="34"/>
    </location>
</feature>
<feature type="compositionally biased region" description="Basic and acidic residues" evidence="17">
    <location>
        <begin position="574"/>
        <end position="607"/>
    </location>
</feature>
<dbReference type="GO" id="GO:0048188">
    <property type="term" value="C:Set1C/COMPASS complex"/>
    <property type="evidence" value="ECO:0007669"/>
    <property type="project" value="InterPro"/>
</dbReference>
<dbReference type="Proteomes" id="UP000091956">
    <property type="component" value="Unassembled WGS sequence"/>
</dbReference>
<feature type="compositionally biased region" description="Basic and acidic residues" evidence="17">
    <location>
        <begin position="1084"/>
        <end position="1102"/>
    </location>
</feature>
<comment type="catalytic activity">
    <reaction evidence="13 16">
        <text>L-lysyl(4)-[histone H3] + 3 S-adenosyl-L-methionine = N(6),N(6),N(6)-trimethyl-L-lysyl(4)-[histone H3] + 3 S-adenosyl-L-homocysteine + 3 H(+)</text>
        <dbReference type="Rhea" id="RHEA:60260"/>
        <dbReference type="Rhea" id="RHEA-COMP:15537"/>
        <dbReference type="Rhea" id="RHEA-COMP:15547"/>
        <dbReference type="ChEBI" id="CHEBI:15378"/>
        <dbReference type="ChEBI" id="CHEBI:29969"/>
        <dbReference type="ChEBI" id="CHEBI:57856"/>
        <dbReference type="ChEBI" id="CHEBI:59789"/>
        <dbReference type="ChEBI" id="CHEBI:61961"/>
        <dbReference type="EC" id="2.1.1.354"/>
    </reaction>
</comment>
<dbReference type="OrthoDB" id="308383at2759"/>
<comment type="subunit">
    <text evidence="16">Component of the COMPASS (Set1C) complex.</text>
</comment>
<evidence type="ECO:0000256" key="15">
    <source>
        <dbReference type="ARBA" id="ARBA00049129"/>
    </source>
</evidence>
<feature type="region of interest" description="Disordered" evidence="17">
    <location>
        <begin position="543"/>
        <end position="607"/>
    </location>
</feature>
<evidence type="ECO:0000256" key="10">
    <source>
        <dbReference type="ARBA" id="ARBA00023242"/>
    </source>
</evidence>
<comment type="subcellular location">
    <subcellularLocation>
        <location evidence="2">Chromosome</location>
    </subcellularLocation>
    <subcellularLocation>
        <location evidence="1 16">Nucleus</location>
    </subcellularLocation>
</comment>
<dbReference type="Pfam" id="PF00856">
    <property type="entry name" value="SET"/>
    <property type="match status" value="1"/>
</dbReference>
<evidence type="ECO:0000259" key="18">
    <source>
        <dbReference type="PROSITE" id="PS50280"/>
    </source>
</evidence>
<feature type="region of interest" description="Disordered" evidence="17">
    <location>
        <begin position="653"/>
        <end position="683"/>
    </location>
</feature>
<evidence type="ECO:0000256" key="5">
    <source>
        <dbReference type="ARBA" id="ARBA00022454"/>
    </source>
</evidence>
<feature type="region of interest" description="Disordered" evidence="17">
    <location>
        <begin position="861"/>
        <end position="892"/>
    </location>
</feature>
<comment type="catalytic activity">
    <reaction evidence="14">
        <text>N(6)-methyl-L-lysyl(4)-[histone H3] + S-adenosyl-L-methionine = N(6),N(6)-dimethyl-L-lysyl(4)-[histone H3] + S-adenosyl-L-homocysteine + H(+)</text>
        <dbReference type="Rhea" id="RHEA:60268"/>
        <dbReference type="Rhea" id="RHEA-COMP:15540"/>
        <dbReference type="Rhea" id="RHEA-COMP:15543"/>
        <dbReference type="ChEBI" id="CHEBI:15378"/>
        <dbReference type="ChEBI" id="CHEBI:57856"/>
        <dbReference type="ChEBI" id="CHEBI:59789"/>
        <dbReference type="ChEBI" id="CHEBI:61929"/>
        <dbReference type="ChEBI" id="CHEBI:61976"/>
    </reaction>
</comment>
<keyword evidence="7 16" id="KW-0808">Transferase</keyword>
<feature type="compositionally biased region" description="Low complexity" evidence="17">
    <location>
        <begin position="61"/>
        <end position="70"/>
    </location>
</feature>
<feature type="compositionally biased region" description="Acidic residues" evidence="17">
    <location>
        <begin position="787"/>
        <end position="797"/>
    </location>
</feature>
<dbReference type="SMART" id="SM01291">
    <property type="entry name" value="N-SET"/>
    <property type="match status" value="1"/>
</dbReference>
<dbReference type="PROSITE" id="PS51572">
    <property type="entry name" value="SAM_MT43_1"/>
    <property type="match status" value="1"/>
</dbReference>
<dbReference type="InterPro" id="IPR003616">
    <property type="entry name" value="Post-SET_dom"/>
</dbReference>
<keyword evidence="10 16" id="KW-0539">Nucleus</keyword>
<dbReference type="InterPro" id="IPR024636">
    <property type="entry name" value="SET_assoc"/>
</dbReference>
<feature type="compositionally biased region" description="Acidic residues" evidence="17">
    <location>
        <begin position="876"/>
        <end position="887"/>
    </location>
</feature>
<dbReference type="SUPFAM" id="SSF82199">
    <property type="entry name" value="SET domain"/>
    <property type="match status" value="1"/>
</dbReference>
<accession>A0A1B8GRL5</accession>
<dbReference type="PROSITE" id="PS50868">
    <property type="entry name" value="POST_SET"/>
    <property type="match status" value="1"/>
</dbReference>
<evidence type="ECO:0000256" key="17">
    <source>
        <dbReference type="SAM" id="MobiDB-lite"/>
    </source>
</evidence>
<feature type="compositionally biased region" description="Basic and acidic residues" evidence="17">
    <location>
        <begin position="766"/>
        <end position="786"/>
    </location>
</feature>
<dbReference type="Gene3D" id="3.30.70.330">
    <property type="match status" value="1"/>
</dbReference>
<evidence type="ECO:0000256" key="4">
    <source>
        <dbReference type="ARBA" id="ARBA00015839"/>
    </source>
</evidence>
<feature type="region of interest" description="Disordered" evidence="17">
    <location>
        <begin position="381"/>
        <end position="440"/>
    </location>
</feature>
<reference evidence="20 21" key="1">
    <citation type="submission" date="2016-03" db="EMBL/GenBank/DDBJ databases">
        <title>Comparative genomics of Pseudogymnoascus destructans, the fungus causing white-nose syndrome of bats.</title>
        <authorList>
            <person name="Palmer J.M."/>
            <person name="Drees K.P."/>
            <person name="Foster J.T."/>
            <person name="Lindner D.L."/>
        </authorList>
    </citation>
    <scope>NUCLEOTIDE SEQUENCE [LARGE SCALE GENOMIC DNA]</scope>
    <source>
        <strain evidence="20 21">UAMH 10579</strain>
    </source>
</reference>
<dbReference type="CDD" id="cd20072">
    <property type="entry name" value="SET_SET1"/>
    <property type="match status" value="1"/>
</dbReference>
<dbReference type="InterPro" id="IPR001214">
    <property type="entry name" value="SET_dom"/>
</dbReference>
<feature type="region of interest" description="Disordered" evidence="17">
    <location>
        <begin position="1"/>
        <end position="109"/>
    </location>
</feature>
<dbReference type="PIRSF" id="PIRSF037104">
    <property type="entry name" value="Histone_H3-K4_mtfrase_Set1_fun"/>
    <property type="match status" value="1"/>
</dbReference>
<dbReference type="GeneID" id="28836608"/>
<dbReference type="InterPro" id="IPR024657">
    <property type="entry name" value="COMPASS_Set1_N-SET"/>
</dbReference>
<feature type="region of interest" description="Disordered" evidence="17">
    <location>
        <begin position="1070"/>
        <end position="1123"/>
    </location>
</feature>
<dbReference type="RefSeq" id="XP_018132173.1">
    <property type="nucleotide sequence ID" value="XM_018272718.2"/>
</dbReference>
<evidence type="ECO:0000256" key="9">
    <source>
        <dbReference type="ARBA" id="ARBA00022853"/>
    </source>
</evidence>
<organism evidence="20 21">
    <name type="scientific">Pseudogymnoascus verrucosus</name>
    <dbReference type="NCBI Taxonomy" id="342668"/>
    <lineage>
        <taxon>Eukaryota</taxon>
        <taxon>Fungi</taxon>
        <taxon>Dikarya</taxon>
        <taxon>Ascomycota</taxon>
        <taxon>Pezizomycotina</taxon>
        <taxon>Leotiomycetes</taxon>
        <taxon>Thelebolales</taxon>
        <taxon>Thelebolaceae</taxon>
        <taxon>Pseudogymnoascus</taxon>
    </lineage>
</organism>
<comment type="function">
    <text evidence="16">Catalytic component of the COMPASS (Set1C) complex that specifically mono-, di- and trimethylates histone H3 to form H3K4me1/2/3. COMPASS recognizes ubiquitinated H2B on one face of the nucleosome which stimulates the methylation of H3 on the opposing face.</text>
</comment>
<evidence type="ECO:0000256" key="3">
    <source>
        <dbReference type="ARBA" id="ARBA00012182"/>
    </source>
</evidence>
<dbReference type="SMART" id="SM00317">
    <property type="entry name" value="SET"/>
    <property type="match status" value="1"/>
</dbReference>
<protein>
    <recommendedName>
        <fullName evidence="4 16">Histone-lysine N-methyltransferase, H3 lysine-4 specific</fullName>
        <ecNumber evidence="3 16">2.1.1.354</ecNumber>
    </recommendedName>
</protein>